<dbReference type="RefSeq" id="WP_003536004.1">
    <property type="nucleotide sequence ID" value="NZ_BAABXX010000001.1"/>
</dbReference>
<dbReference type="Proteomes" id="UP001211987">
    <property type="component" value="Unassembled WGS sequence"/>
</dbReference>
<gene>
    <name evidence="2" type="ORF">DXB93_09470</name>
    <name evidence="1" type="ORF">PM738_06550</name>
</gene>
<proteinExistence type="predicted"/>
<sequence length="215" mass="24300">MSLEIIQTLNPEYTIKSITDEAFRTYGKVIDNNIDEAIEFCIDFVQAAKQDNFYLPSVLEVEQLSSIIELSHRVYGYLEIIAGIVAGDNVELSGIEYHQGSETIIAVTDYILVVGHIWDMQDDTYNSSKCELFYVPKGTIVECYSATLHYTPIAVSKEGFITICLLLKGTGDILEKRKKILKKKNKWFIAHQDNLEKIASGDYPGLLGRKIIIDH</sequence>
<evidence type="ECO:0000313" key="2">
    <source>
        <dbReference type="EMBL" id="RGD85010.1"/>
    </source>
</evidence>
<reference evidence="1" key="2">
    <citation type="submission" date="2023-01" db="EMBL/GenBank/DDBJ databases">
        <title>Human gut microbiome strain richness.</title>
        <authorList>
            <person name="Chen-Liaw A."/>
        </authorList>
    </citation>
    <scope>NUCLEOTIDE SEQUENCE</scope>
    <source>
        <strain evidence="1">1001217st2_G6_1001217B_191108</strain>
    </source>
</reference>
<dbReference type="InterPro" id="IPR024060">
    <property type="entry name" value="Ureidoglycolate_lyase_dom_sf"/>
</dbReference>
<dbReference type="EMBL" id="JAQLKE010000008">
    <property type="protein sequence ID" value="MDB7083452.1"/>
    <property type="molecule type" value="Genomic_DNA"/>
</dbReference>
<comment type="caution">
    <text evidence="2">The sequence shown here is derived from an EMBL/GenBank/DDBJ whole genome shotgun (WGS) entry which is preliminary data.</text>
</comment>
<dbReference type="Proteomes" id="UP000261032">
    <property type="component" value="Unassembled WGS sequence"/>
</dbReference>
<protein>
    <submittedName>
        <fullName evidence="2">DUF4867 family protein</fullName>
    </submittedName>
</protein>
<dbReference type="EMBL" id="QUSL01000013">
    <property type="protein sequence ID" value="RGD85010.1"/>
    <property type="molecule type" value="Genomic_DNA"/>
</dbReference>
<evidence type="ECO:0000313" key="1">
    <source>
        <dbReference type="EMBL" id="MDB7083452.1"/>
    </source>
</evidence>
<evidence type="ECO:0000313" key="3">
    <source>
        <dbReference type="Proteomes" id="UP000261032"/>
    </source>
</evidence>
<organism evidence="2 3">
    <name type="scientific">Thomasclavelia ramosa</name>
    <dbReference type="NCBI Taxonomy" id="1547"/>
    <lineage>
        <taxon>Bacteria</taxon>
        <taxon>Bacillati</taxon>
        <taxon>Bacillota</taxon>
        <taxon>Erysipelotrichia</taxon>
        <taxon>Erysipelotrichales</taxon>
        <taxon>Coprobacillaceae</taxon>
        <taxon>Thomasclavelia</taxon>
    </lineage>
</organism>
<dbReference type="InterPro" id="IPR032358">
    <property type="entry name" value="DUF4867"/>
</dbReference>
<accession>A0A3E3AH15</accession>
<reference evidence="2 3" key="1">
    <citation type="submission" date="2018-08" db="EMBL/GenBank/DDBJ databases">
        <title>A genome reference for cultivated species of the human gut microbiota.</title>
        <authorList>
            <person name="Zou Y."/>
            <person name="Xue W."/>
            <person name="Luo G."/>
        </authorList>
    </citation>
    <scope>NUCLEOTIDE SEQUENCE [LARGE SCALE GENOMIC DNA]</scope>
    <source>
        <strain evidence="2 3">OM06-4</strain>
    </source>
</reference>
<dbReference type="Gene3D" id="2.60.120.480">
    <property type="entry name" value="Ureidoglycolate hydrolase"/>
    <property type="match status" value="1"/>
</dbReference>
<dbReference type="Pfam" id="PF16161">
    <property type="entry name" value="DUF4867"/>
    <property type="match status" value="1"/>
</dbReference>
<dbReference type="GO" id="GO:0004848">
    <property type="term" value="F:ureidoglycolate hydrolase activity"/>
    <property type="evidence" value="ECO:0007669"/>
    <property type="project" value="InterPro"/>
</dbReference>
<dbReference type="AlphaFoldDB" id="A0A3E3AH15"/>
<name>A0A3E3AH15_9FIRM</name>
<dbReference type="GeneID" id="64194873"/>